<dbReference type="SMART" id="SM00343">
    <property type="entry name" value="ZnF_C2HC"/>
    <property type="match status" value="1"/>
</dbReference>
<keyword evidence="4" id="KW-1185">Reference proteome</keyword>
<keyword evidence="1" id="KW-0863">Zinc-finger</keyword>
<evidence type="ECO:0000259" key="2">
    <source>
        <dbReference type="PROSITE" id="PS50158"/>
    </source>
</evidence>
<dbReference type="AlphaFoldDB" id="A0A2T9YVI8"/>
<dbReference type="InterPro" id="IPR001878">
    <property type="entry name" value="Znf_CCHC"/>
</dbReference>
<sequence length="201" mass="23144">MGLAHLRLLNNAFAIKYPATQLTLLQLQFRKFYEYLLPHFIDPSFPQVIRKKLQDLKQTGTLAKYISQKNRYVDILNINNPTTLLDAIKIISKHGTAMDMQFLQSNRDTMSRTKDEKSINDTEVPISVASREGKKFLNKNMICWNCGKKGHKQNECRLISAGKWPQSIALKVKTTDKEIMSPYPDKTNNFQKNSNIIPNNN</sequence>
<protein>
    <recommendedName>
        <fullName evidence="2">CCHC-type domain-containing protein</fullName>
    </recommendedName>
</protein>
<keyword evidence="1" id="KW-0479">Metal-binding</keyword>
<reference evidence="3 4" key="1">
    <citation type="journal article" date="2018" name="MBio">
        <title>Comparative Genomics Reveals the Core Gene Toolbox for the Fungus-Insect Symbiosis.</title>
        <authorList>
            <person name="Wang Y."/>
            <person name="Stata M."/>
            <person name="Wang W."/>
            <person name="Stajich J.E."/>
            <person name="White M.M."/>
            <person name="Moncalvo J.M."/>
        </authorList>
    </citation>
    <scope>NUCLEOTIDE SEQUENCE [LARGE SCALE GENOMIC DNA]</scope>
    <source>
        <strain evidence="3 4">SWE-8-4</strain>
    </source>
</reference>
<name>A0A2T9YVI8_9FUNG</name>
<accession>A0A2T9YVI8</accession>
<evidence type="ECO:0000256" key="1">
    <source>
        <dbReference type="PROSITE-ProRule" id="PRU00047"/>
    </source>
</evidence>
<keyword evidence="1" id="KW-0862">Zinc</keyword>
<dbReference type="GO" id="GO:0008270">
    <property type="term" value="F:zinc ion binding"/>
    <property type="evidence" value="ECO:0007669"/>
    <property type="project" value="UniProtKB-KW"/>
</dbReference>
<evidence type="ECO:0000313" key="4">
    <source>
        <dbReference type="Proteomes" id="UP000245383"/>
    </source>
</evidence>
<gene>
    <name evidence="3" type="ORF">BB561_001247</name>
</gene>
<dbReference type="InterPro" id="IPR036875">
    <property type="entry name" value="Znf_CCHC_sf"/>
</dbReference>
<dbReference type="OrthoDB" id="5533751at2759"/>
<dbReference type="SUPFAM" id="SSF57756">
    <property type="entry name" value="Retrovirus zinc finger-like domains"/>
    <property type="match status" value="1"/>
</dbReference>
<dbReference type="PROSITE" id="PS50158">
    <property type="entry name" value="ZF_CCHC"/>
    <property type="match status" value="1"/>
</dbReference>
<comment type="caution">
    <text evidence="3">The sequence shown here is derived from an EMBL/GenBank/DDBJ whole genome shotgun (WGS) entry which is preliminary data.</text>
</comment>
<dbReference type="EMBL" id="MBFR01000035">
    <property type="protein sequence ID" value="PVU96339.1"/>
    <property type="molecule type" value="Genomic_DNA"/>
</dbReference>
<dbReference type="Pfam" id="PF00098">
    <property type="entry name" value="zf-CCHC"/>
    <property type="match status" value="1"/>
</dbReference>
<organism evidence="3 4">
    <name type="scientific">Smittium simulii</name>
    <dbReference type="NCBI Taxonomy" id="133385"/>
    <lineage>
        <taxon>Eukaryota</taxon>
        <taxon>Fungi</taxon>
        <taxon>Fungi incertae sedis</taxon>
        <taxon>Zoopagomycota</taxon>
        <taxon>Kickxellomycotina</taxon>
        <taxon>Harpellomycetes</taxon>
        <taxon>Harpellales</taxon>
        <taxon>Legeriomycetaceae</taxon>
        <taxon>Smittium</taxon>
    </lineage>
</organism>
<evidence type="ECO:0000313" key="3">
    <source>
        <dbReference type="EMBL" id="PVU96339.1"/>
    </source>
</evidence>
<dbReference type="Proteomes" id="UP000245383">
    <property type="component" value="Unassembled WGS sequence"/>
</dbReference>
<dbReference type="GO" id="GO:0003676">
    <property type="term" value="F:nucleic acid binding"/>
    <property type="evidence" value="ECO:0007669"/>
    <property type="project" value="InterPro"/>
</dbReference>
<proteinExistence type="predicted"/>
<feature type="domain" description="CCHC-type" evidence="2">
    <location>
        <begin position="143"/>
        <end position="157"/>
    </location>
</feature>